<sequence length="163" mass="17668">MSRPDPAVRVSLPELCGADLHRWEGRKVRTVGILTAADPASAMGVLAFQRASIVLDLSLCMEEGNFFPRVKTKLDCIGDVERIDVEAARIAHSLLDAHLSAIPRPATAPVDQPARSGSRASSQSEIAPLVLRCIHFRDVDDLDLRAWNDAADVLQSYTPGRGS</sequence>
<organism evidence="1 2">
    <name type="scientific">Tilletia indica</name>
    <dbReference type="NCBI Taxonomy" id="43049"/>
    <lineage>
        <taxon>Eukaryota</taxon>
        <taxon>Fungi</taxon>
        <taxon>Dikarya</taxon>
        <taxon>Basidiomycota</taxon>
        <taxon>Ustilaginomycotina</taxon>
        <taxon>Exobasidiomycetes</taxon>
        <taxon>Tilletiales</taxon>
        <taxon>Tilletiaceae</taxon>
        <taxon>Tilletia</taxon>
    </lineage>
</organism>
<evidence type="ECO:0000313" key="1">
    <source>
        <dbReference type="EMBL" id="KAE8258779.1"/>
    </source>
</evidence>
<evidence type="ECO:0000313" key="2">
    <source>
        <dbReference type="Proteomes" id="UP000077521"/>
    </source>
</evidence>
<dbReference type="Gene3D" id="2.40.50.140">
    <property type="entry name" value="Nucleic acid-binding proteins"/>
    <property type="match status" value="1"/>
</dbReference>
<reference evidence="1" key="1">
    <citation type="submission" date="2016-04" db="EMBL/GenBank/DDBJ databases">
        <authorList>
            <person name="Nguyen H.D."/>
            <person name="Samba Siva P."/>
            <person name="Cullis J."/>
            <person name="Levesque C.A."/>
            <person name="Hambleton S."/>
        </authorList>
    </citation>
    <scope>NUCLEOTIDE SEQUENCE</scope>
    <source>
        <strain evidence="1">DAOMC 236416</strain>
    </source>
</reference>
<dbReference type="EMBL" id="LWDF02000057">
    <property type="protein sequence ID" value="KAE8258779.1"/>
    <property type="molecule type" value="Genomic_DNA"/>
</dbReference>
<protein>
    <recommendedName>
        <fullName evidence="3">Telomere replication protein EST3</fullName>
    </recommendedName>
</protein>
<proteinExistence type="predicted"/>
<name>A0A177TPZ3_9BASI</name>
<reference evidence="1" key="2">
    <citation type="journal article" date="2019" name="IMA Fungus">
        <title>Genome sequencing and comparison of five Tilletia species to identify candidate genes for the detection of regulated species infecting wheat.</title>
        <authorList>
            <person name="Nguyen H.D.T."/>
            <person name="Sultana T."/>
            <person name="Kesanakurti P."/>
            <person name="Hambleton S."/>
        </authorList>
    </citation>
    <scope>NUCLEOTIDE SEQUENCE</scope>
    <source>
        <strain evidence="1">DAOMC 236416</strain>
    </source>
</reference>
<comment type="caution">
    <text evidence="1">The sequence shown here is derived from an EMBL/GenBank/DDBJ whole genome shotgun (WGS) entry which is preliminary data.</text>
</comment>
<dbReference type="AlphaFoldDB" id="A0A177TPZ3"/>
<keyword evidence="2" id="KW-1185">Reference proteome</keyword>
<dbReference type="Proteomes" id="UP000077521">
    <property type="component" value="Unassembled WGS sequence"/>
</dbReference>
<accession>A0A177TPZ3</accession>
<dbReference type="InterPro" id="IPR012340">
    <property type="entry name" value="NA-bd_OB-fold"/>
</dbReference>
<gene>
    <name evidence="1" type="ORF">A4X13_0g1453</name>
</gene>
<evidence type="ECO:0008006" key="3">
    <source>
        <dbReference type="Google" id="ProtNLM"/>
    </source>
</evidence>